<keyword evidence="3" id="KW-1185">Reference proteome</keyword>
<organism evidence="2 3">
    <name type="scientific">Exiguobacterium marinum</name>
    <dbReference type="NCBI Taxonomy" id="273528"/>
    <lineage>
        <taxon>Bacteria</taxon>
        <taxon>Bacillati</taxon>
        <taxon>Bacillota</taxon>
        <taxon>Bacilli</taxon>
        <taxon>Bacillales</taxon>
        <taxon>Bacillales Family XII. Incertae Sedis</taxon>
        <taxon>Exiguobacterium</taxon>
    </lineage>
</organism>
<evidence type="ECO:0000313" key="3">
    <source>
        <dbReference type="Proteomes" id="UP001213680"/>
    </source>
</evidence>
<evidence type="ECO:0000313" key="2">
    <source>
        <dbReference type="EMBL" id="WDH74676.1"/>
    </source>
</evidence>
<feature type="transmembrane region" description="Helical" evidence="1">
    <location>
        <begin position="50"/>
        <end position="72"/>
    </location>
</feature>
<proteinExistence type="predicted"/>
<gene>
    <name evidence="2" type="ORF">PTI97_07455</name>
</gene>
<name>A0ABY7WUV5_9BACL</name>
<dbReference type="EMBL" id="CP118099">
    <property type="protein sequence ID" value="WDH74676.1"/>
    <property type="molecule type" value="Genomic_DNA"/>
</dbReference>
<keyword evidence="1" id="KW-1133">Transmembrane helix</keyword>
<sequence length="81" mass="9820">MEQTLTQPYKHYFWKRFVLFFTPLMVVGILSEPMIIQNPFEQLEDYGEFVLFLGIYILVLGGWAAFMTSMMWRIRQYKLKQ</sequence>
<feature type="transmembrane region" description="Helical" evidence="1">
    <location>
        <begin position="12"/>
        <end position="30"/>
    </location>
</feature>
<keyword evidence="1" id="KW-0472">Membrane</keyword>
<accession>A0ABY7WUV5</accession>
<protein>
    <submittedName>
        <fullName evidence="2">Uncharacterized protein</fullName>
    </submittedName>
</protein>
<reference evidence="2 3" key="1">
    <citation type="submission" date="2023-02" db="EMBL/GenBank/DDBJ databases">
        <title>A bacterium isolated from plastisphere.</title>
        <authorList>
            <person name="Sun Y."/>
        </authorList>
    </citation>
    <scope>NUCLEOTIDE SEQUENCE [LARGE SCALE GENOMIC DNA]</scope>
    <source>
        <strain evidence="3">a-1</strain>
    </source>
</reference>
<dbReference type="Proteomes" id="UP001213680">
    <property type="component" value="Chromosome"/>
</dbReference>
<evidence type="ECO:0000256" key="1">
    <source>
        <dbReference type="SAM" id="Phobius"/>
    </source>
</evidence>
<keyword evidence="1" id="KW-0812">Transmembrane</keyword>
<dbReference type="RefSeq" id="WP_274356135.1">
    <property type="nucleotide sequence ID" value="NZ_CP118099.1"/>
</dbReference>